<keyword evidence="3" id="KW-1185">Reference proteome</keyword>
<sequence>MQQTEYGRTAANAPTHRVGEDVNEVDQLSSVTLLGLAVAGAVVMLLLVRLAGG</sequence>
<reference evidence="2" key="2">
    <citation type="submission" date="2021-08" db="EMBL/GenBank/DDBJ databases">
        <authorList>
            <person name="Tani A."/>
            <person name="Ola A."/>
            <person name="Ogura Y."/>
            <person name="Katsura K."/>
            <person name="Hayashi T."/>
        </authorList>
    </citation>
    <scope>NUCLEOTIDE SEQUENCE</scope>
    <source>
        <strain evidence="2">DSM 16372</strain>
    </source>
</reference>
<evidence type="ECO:0000313" key="2">
    <source>
        <dbReference type="EMBL" id="GJD90202.1"/>
    </source>
</evidence>
<comment type="caution">
    <text evidence="2">The sequence shown here is derived from an EMBL/GenBank/DDBJ whole genome shotgun (WGS) entry which is preliminary data.</text>
</comment>
<dbReference type="EMBL" id="BPQO01000016">
    <property type="protein sequence ID" value="GJD90202.1"/>
    <property type="molecule type" value="Genomic_DNA"/>
</dbReference>
<keyword evidence="1" id="KW-0812">Transmembrane</keyword>
<protein>
    <submittedName>
        <fullName evidence="2">Uncharacterized protein</fullName>
    </submittedName>
</protein>
<accession>A0AAV4ZP02</accession>
<dbReference type="RefSeq" id="WP_197430596.1">
    <property type="nucleotide sequence ID" value="NZ_BPQO01000016.1"/>
</dbReference>
<dbReference type="AlphaFoldDB" id="A0AAV4ZP02"/>
<keyword evidence="1" id="KW-0472">Membrane</keyword>
<reference evidence="2" key="1">
    <citation type="journal article" date="2016" name="Front. Microbiol.">
        <title>Genome Sequence of the Piezophilic, Mesophilic Sulfate-Reducing Bacterium Desulfovibrio indicus J2T.</title>
        <authorList>
            <person name="Cao J."/>
            <person name="Maignien L."/>
            <person name="Shao Z."/>
            <person name="Alain K."/>
            <person name="Jebbar M."/>
        </authorList>
    </citation>
    <scope>NUCLEOTIDE SEQUENCE</scope>
    <source>
        <strain evidence="2">DSM 16372</strain>
    </source>
</reference>
<organism evidence="2 3">
    <name type="scientific">Methylobacterium hispanicum</name>
    <dbReference type="NCBI Taxonomy" id="270350"/>
    <lineage>
        <taxon>Bacteria</taxon>
        <taxon>Pseudomonadati</taxon>
        <taxon>Pseudomonadota</taxon>
        <taxon>Alphaproteobacteria</taxon>
        <taxon>Hyphomicrobiales</taxon>
        <taxon>Methylobacteriaceae</taxon>
        <taxon>Methylobacterium</taxon>
    </lineage>
</organism>
<dbReference type="Proteomes" id="UP001055247">
    <property type="component" value="Unassembled WGS sequence"/>
</dbReference>
<evidence type="ECO:0000256" key="1">
    <source>
        <dbReference type="SAM" id="Phobius"/>
    </source>
</evidence>
<feature type="transmembrane region" description="Helical" evidence="1">
    <location>
        <begin position="28"/>
        <end position="48"/>
    </location>
</feature>
<evidence type="ECO:0000313" key="3">
    <source>
        <dbReference type="Proteomes" id="UP001055247"/>
    </source>
</evidence>
<name>A0AAV4ZP02_9HYPH</name>
<gene>
    <name evidence="2" type="ORF">BHAOGJBA_3737</name>
</gene>
<keyword evidence="1" id="KW-1133">Transmembrane helix</keyword>
<proteinExistence type="predicted"/>